<dbReference type="AlphaFoldDB" id="A0A521FGD4"/>
<accession>A0A521FGD4</accession>
<evidence type="ECO:0000313" key="1">
    <source>
        <dbReference type="EMBL" id="SMO95209.1"/>
    </source>
</evidence>
<dbReference type="OrthoDB" id="948294at2"/>
<dbReference type="InterPro" id="IPR034660">
    <property type="entry name" value="DinB/YfiT-like"/>
</dbReference>
<reference evidence="1 2" key="1">
    <citation type="submission" date="2017-05" db="EMBL/GenBank/DDBJ databases">
        <authorList>
            <person name="Varghese N."/>
            <person name="Submissions S."/>
        </authorList>
    </citation>
    <scope>NUCLEOTIDE SEQUENCE [LARGE SCALE GENOMIC DNA]</scope>
    <source>
        <strain evidence="1 2">DSM 19036</strain>
    </source>
</reference>
<proteinExistence type="predicted"/>
<sequence length="196" mass="23062">MVNQPIALHAFYYDLLYTDRYLKTNTMTKQLKMTTDQMKQQQVLIQMTIRAWDGEVAKADQYIFDLPDEKWYSEVSPGRNRVIYLIGHLIASNDSLFEILGVGQRLYPELEAAFIRNPDRSGLDMPDPGILKTHWFKVHEGLRYSFLTISDEEWFGRHMAMTDKDFAMEPMRNKLNVLMSRTRHLAYHLGQLKLIQ</sequence>
<organism evidence="1 2">
    <name type="scientific">Pedobacter westerhofensis</name>
    <dbReference type="NCBI Taxonomy" id="425512"/>
    <lineage>
        <taxon>Bacteria</taxon>
        <taxon>Pseudomonadati</taxon>
        <taxon>Bacteroidota</taxon>
        <taxon>Sphingobacteriia</taxon>
        <taxon>Sphingobacteriales</taxon>
        <taxon>Sphingobacteriaceae</taxon>
        <taxon>Pedobacter</taxon>
    </lineage>
</organism>
<dbReference type="EMBL" id="FXTN01000012">
    <property type="protein sequence ID" value="SMO95209.1"/>
    <property type="molecule type" value="Genomic_DNA"/>
</dbReference>
<dbReference type="Proteomes" id="UP000320300">
    <property type="component" value="Unassembled WGS sequence"/>
</dbReference>
<keyword evidence="2" id="KW-1185">Reference proteome</keyword>
<name>A0A521FGD4_9SPHI</name>
<dbReference type="Gene3D" id="1.20.120.450">
    <property type="entry name" value="dinb family like domain"/>
    <property type="match status" value="1"/>
</dbReference>
<dbReference type="SUPFAM" id="SSF109854">
    <property type="entry name" value="DinB/YfiT-like putative metalloenzymes"/>
    <property type="match status" value="1"/>
</dbReference>
<protein>
    <submittedName>
        <fullName evidence="1">DinB superfamily protein</fullName>
    </submittedName>
</protein>
<evidence type="ECO:0000313" key="2">
    <source>
        <dbReference type="Proteomes" id="UP000320300"/>
    </source>
</evidence>
<gene>
    <name evidence="1" type="ORF">SAMN06265348_11243</name>
</gene>